<evidence type="ECO:0000313" key="10">
    <source>
        <dbReference type="EMBL" id="PJG83822.1"/>
    </source>
</evidence>
<dbReference type="SUPFAM" id="SSF54001">
    <property type="entry name" value="Cysteine proteinases"/>
    <property type="match status" value="1"/>
</dbReference>
<dbReference type="SUPFAM" id="SSF102712">
    <property type="entry name" value="JAB1/MPN domain"/>
    <property type="match status" value="1"/>
</dbReference>
<dbReference type="Pfam" id="PF14464">
    <property type="entry name" value="Prok-JAB"/>
    <property type="match status" value="1"/>
</dbReference>
<dbReference type="GO" id="GO:0008234">
    <property type="term" value="F:cysteine-type peptidase activity"/>
    <property type="evidence" value="ECO:0007669"/>
    <property type="project" value="UniProtKB-KW"/>
</dbReference>
<dbReference type="PANTHER" id="PTHR34858:SF1">
    <property type="entry name" value="CYSO-CYSTEINE PEPTIDASE"/>
    <property type="match status" value="1"/>
</dbReference>
<dbReference type="InterPro" id="IPR028090">
    <property type="entry name" value="JAB_dom_prok"/>
</dbReference>
<dbReference type="PROSITE" id="PS51935">
    <property type="entry name" value="NLPC_P60"/>
    <property type="match status" value="1"/>
</dbReference>
<dbReference type="Proteomes" id="UP000230282">
    <property type="component" value="Unassembled WGS sequence"/>
</dbReference>
<sequence length="247" mass="28504">MIEKLKQAILAYAKTQEPHECCGFVVLKGDETFFVPCENQAEDKVNHFEISPEDFLQANSLGKITALVHSHPNGEPVLSLLDRQTQLAADVDFWLVCGEEIHIFPKISPLLGREFHHGVMDCYTLFRDFYYLAGADFPDFERDDYWWEDGFNLYLDNMAAHGFERLVDESAVQIGDVILMQVGADVPNHAAIYLGEQMVLHHSPRRLSKRDLYDGYWFKHTHSIWRFKQWSTLDFTVPLNSLALHLS</sequence>
<dbReference type="AlphaFoldDB" id="A0A2M8RY63"/>
<evidence type="ECO:0000256" key="7">
    <source>
        <dbReference type="ARBA" id="ARBA00023049"/>
    </source>
</evidence>
<dbReference type="InterPro" id="IPR038765">
    <property type="entry name" value="Papain-like_cys_pep_sf"/>
</dbReference>
<dbReference type="GO" id="GO:0008270">
    <property type="term" value="F:zinc ion binding"/>
    <property type="evidence" value="ECO:0007669"/>
    <property type="project" value="TreeGrafter"/>
</dbReference>
<proteinExistence type="inferred from homology"/>
<evidence type="ECO:0000256" key="4">
    <source>
        <dbReference type="ARBA" id="ARBA00022801"/>
    </source>
</evidence>
<evidence type="ECO:0000256" key="2">
    <source>
        <dbReference type="ARBA" id="ARBA00022670"/>
    </source>
</evidence>
<evidence type="ECO:0000259" key="9">
    <source>
        <dbReference type="PROSITE" id="PS51935"/>
    </source>
</evidence>
<feature type="domain" description="MPN" evidence="8">
    <location>
        <begin position="1"/>
        <end position="126"/>
    </location>
</feature>
<keyword evidence="3" id="KW-0479">Metal-binding</keyword>
<name>A0A2M8RY63_9PAST</name>
<comment type="caution">
    <text evidence="10">The sequence shown here is derived from an EMBL/GenBank/DDBJ whole genome shotgun (WGS) entry which is preliminary data.</text>
</comment>
<dbReference type="RefSeq" id="WP_100295787.1">
    <property type="nucleotide sequence ID" value="NZ_PHGZ01000004.1"/>
</dbReference>
<keyword evidence="6" id="KW-0862">Zinc</keyword>
<dbReference type="InterPro" id="IPR037518">
    <property type="entry name" value="MPN"/>
</dbReference>
<dbReference type="PROSITE" id="PS50249">
    <property type="entry name" value="MPN"/>
    <property type="match status" value="1"/>
</dbReference>
<dbReference type="CDD" id="cd08073">
    <property type="entry name" value="MPN_NLPC_P60"/>
    <property type="match status" value="1"/>
</dbReference>
<dbReference type="GO" id="GO:0006508">
    <property type="term" value="P:proteolysis"/>
    <property type="evidence" value="ECO:0007669"/>
    <property type="project" value="UniProtKB-KW"/>
</dbReference>
<feature type="domain" description="NlpC/P60" evidence="9">
    <location>
        <begin position="89"/>
        <end position="228"/>
    </location>
</feature>
<keyword evidence="4" id="KW-0378">Hydrolase</keyword>
<keyword evidence="5" id="KW-0788">Thiol protease</keyword>
<comment type="similarity">
    <text evidence="1">Belongs to the peptidase C40 family.</text>
</comment>
<accession>A0A2M8RY63</accession>
<gene>
    <name evidence="10" type="ORF">CVP04_01660</name>
</gene>
<organism evidence="10 11">
    <name type="scientific">Caviibacterium pharyngocola</name>
    <dbReference type="NCBI Taxonomy" id="28159"/>
    <lineage>
        <taxon>Bacteria</taxon>
        <taxon>Pseudomonadati</taxon>
        <taxon>Pseudomonadota</taxon>
        <taxon>Gammaproteobacteria</taxon>
        <taxon>Pasteurellales</taxon>
        <taxon>Pasteurellaceae</taxon>
        <taxon>Caviibacterium</taxon>
    </lineage>
</organism>
<dbReference type="Pfam" id="PF00877">
    <property type="entry name" value="NLPC_P60"/>
    <property type="match status" value="1"/>
</dbReference>
<evidence type="ECO:0000256" key="6">
    <source>
        <dbReference type="ARBA" id="ARBA00022833"/>
    </source>
</evidence>
<evidence type="ECO:0000259" key="8">
    <source>
        <dbReference type="PROSITE" id="PS50249"/>
    </source>
</evidence>
<protein>
    <submittedName>
        <fullName evidence="10">Phage tail protein</fullName>
    </submittedName>
</protein>
<reference evidence="10 11" key="1">
    <citation type="submission" date="2017-11" db="EMBL/GenBank/DDBJ databases">
        <title>Reclassification of Bisgaard taxon 5 as Caviibacterium pharyngocola gen. nov., sp. nov.</title>
        <authorList>
            <person name="Christensen H."/>
        </authorList>
    </citation>
    <scope>NUCLEOTIDE SEQUENCE [LARGE SCALE GENOMIC DNA]</scope>
    <source>
        <strain evidence="10 11">7_3</strain>
    </source>
</reference>
<dbReference type="GO" id="GO:0008235">
    <property type="term" value="F:metalloexopeptidase activity"/>
    <property type="evidence" value="ECO:0007669"/>
    <property type="project" value="TreeGrafter"/>
</dbReference>
<dbReference type="InterPro" id="IPR000064">
    <property type="entry name" value="NLP_P60_dom"/>
</dbReference>
<dbReference type="Gene3D" id="3.40.140.10">
    <property type="entry name" value="Cytidine Deaminase, domain 2"/>
    <property type="match status" value="1"/>
</dbReference>
<dbReference type="EMBL" id="PHGZ01000004">
    <property type="protein sequence ID" value="PJG83822.1"/>
    <property type="molecule type" value="Genomic_DNA"/>
</dbReference>
<dbReference type="InterPro" id="IPR051929">
    <property type="entry name" value="VirAsm_ModProt"/>
</dbReference>
<evidence type="ECO:0000256" key="1">
    <source>
        <dbReference type="ARBA" id="ARBA00007074"/>
    </source>
</evidence>
<keyword evidence="7" id="KW-0482">Metalloprotease</keyword>
<dbReference type="OrthoDB" id="1494599at2"/>
<keyword evidence="11" id="KW-1185">Reference proteome</keyword>
<evidence type="ECO:0000313" key="11">
    <source>
        <dbReference type="Proteomes" id="UP000230282"/>
    </source>
</evidence>
<evidence type="ECO:0000256" key="3">
    <source>
        <dbReference type="ARBA" id="ARBA00022723"/>
    </source>
</evidence>
<evidence type="ECO:0000256" key="5">
    <source>
        <dbReference type="ARBA" id="ARBA00022807"/>
    </source>
</evidence>
<dbReference type="PANTHER" id="PTHR34858">
    <property type="entry name" value="CYSO-CYSTEINE PEPTIDASE"/>
    <property type="match status" value="1"/>
</dbReference>
<keyword evidence="2" id="KW-0645">Protease</keyword>
<dbReference type="Gene3D" id="3.90.1720.10">
    <property type="entry name" value="endopeptidase domain like (from Nostoc punctiforme)"/>
    <property type="match status" value="1"/>
</dbReference>